<dbReference type="PANTHER" id="PTHR21621:SF0">
    <property type="entry name" value="BETA-CITRYLGLUTAMATE SYNTHASE B-RELATED"/>
    <property type="match status" value="1"/>
</dbReference>
<sequence>MASDLHRSNRTVIALHENPEWWAPFQVAFDAEGVDVEQWLLTGEGELDLDSVPPEAVFWSRMSASAPSRGHALGKEQARGVLAWLESHGRTVVNGRGVLELEMSKVAQHAALRAAGIDVPRTVAVLGGPQRLVAAAERVGAPFVTKHDQGGKGLGVRLYGSVEELADTAAELDPPANGVWLVQEYVAPAEPFVTRVEIVGGEHLYSVRVSTEQGFELCPADACAAPGAAPLFALREGYTPPQLGAYQQFLRRNGIDVVGLEFVETADGRLVTYDVNTNTNYNPDVEAVAPRSGPRAIARLLAARAG</sequence>
<organism evidence="3 4">
    <name type="scientific">Rhodococcus antarcticus</name>
    <dbReference type="NCBI Taxonomy" id="2987751"/>
    <lineage>
        <taxon>Bacteria</taxon>
        <taxon>Bacillati</taxon>
        <taxon>Actinomycetota</taxon>
        <taxon>Actinomycetes</taxon>
        <taxon>Mycobacteriales</taxon>
        <taxon>Nocardiaceae</taxon>
        <taxon>Rhodococcus</taxon>
    </lineage>
</organism>
<keyword evidence="4" id="KW-1185">Reference proteome</keyword>
<dbReference type="PANTHER" id="PTHR21621">
    <property type="entry name" value="RIBOSOMAL PROTEIN S6 MODIFICATION PROTEIN"/>
    <property type="match status" value="1"/>
</dbReference>
<evidence type="ECO:0000256" key="1">
    <source>
        <dbReference type="PROSITE-ProRule" id="PRU00409"/>
    </source>
</evidence>
<evidence type="ECO:0000259" key="2">
    <source>
        <dbReference type="PROSITE" id="PS50975"/>
    </source>
</evidence>
<accession>A0ABY6P2B0</accession>
<dbReference type="Proteomes" id="UP001164965">
    <property type="component" value="Chromosome"/>
</dbReference>
<proteinExistence type="predicted"/>
<dbReference type="EMBL" id="CP110615">
    <property type="protein sequence ID" value="UZJ25790.1"/>
    <property type="molecule type" value="Genomic_DNA"/>
</dbReference>
<dbReference type="RefSeq" id="WP_265383894.1">
    <property type="nucleotide sequence ID" value="NZ_CP110615.1"/>
</dbReference>
<evidence type="ECO:0000313" key="3">
    <source>
        <dbReference type="EMBL" id="UZJ25790.1"/>
    </source>
</evidence>
<keyword evidence="1" id="KW-0067">ATP-binding</keyword>
<dbReference type="PROSITE" id="PS50975">
    <property type="entry name" value="ATP_GRASP"/>
    <property type="match status" value="1"/>
</dbReference>
<protein>
    <recommendedName>
        <fullName evidence="2">ATP-grasp domain-containing protein</fullName>
    </recommendedName>
</protein>
<reference evidence="3" key="1">
    <citation type="submission" date="2022-10" db="EMBL/GenBank/DDBJ databases">
        <title>Rhodococcus sp.75.</title>
        <authorList>
            <person name="Sun M."/>
        </authorList>
    </citation>
    <scope>NUCLEOTIDE SEQUENCE</scope>
    <source>
        <strain evidence="3">75</strain>
    </source>
</reference>
<feature type="domain" description="ATP-grasp" evidence="2">
    <location>
        <begin position="109"/>
        <end position="302"/>
    </location>
</feature>
<evidence type="ECO:0000313" key="4">
    <source>
        <dbReference type="Proteomes" id="UP001164965"/>
    </source>
</evidence>
<dbReference type="Gene3D" id="3.30.470.20">
    <property type="entry name" value="ATP-grasp fold, B domain"/>
    <property type="match status" value="1"/>
</dbReference>
<name>A0ABY6P2B0_9NOCA</name>
<dbReference type="InterPro" id="IPR011761">
    <property type="entry name" value="ATP-grasp"/>
</dbReference>
<gene>
    <name evidence="3" type="ORF">RHODO2019_04930</name>
</gene>
<keyword evidence="1" id="KW-0547">Nucleotide-binding</keyword>
<dbReference type="SUPFAM" id="SSF56059">
    <property type="entry name" value="Glutathione synthetase ATP-binding domain-like"/>
    <property type="match status" value="1"/>
</dbReference>